<feature type="compositionally biased region" description="Low complexity" evidence="3">
    <location>
        <begin position="25"/>
        <end position="45"/>
    </location>
</feature>
<comment type="caution">
    <text evidence="5">The sequence shown here is derived from an EMBL/GenBank/DDBJ whole genome shotgun (WGS) entry which is preliminary data.</text>
</comment>
<gene>
    <name evidence="5" type="ORF">BJ960_001610</name>
</gene>
<dbReference type="PANTHER" id="PTHR24201">
    <property type="entry name" value="ANK_REP_REGION DOMAIN-CONTAINING PROTEIN"/>
    <property type="match status" value="1"/>
</dbReference>
<evidence type="ECO:0000256" key="4">
    <source>
        <dbReference type="SAM" id="SignalP"/>
    </source>
</evidence>
<evidence type="ECO:0008006" key="7">
    <source>
        <dbReference type="Google" id="ProtNLM"/>
    </source>
</evidence>
<keyword evidence="2" id="KW-0040">ANK repeat</keyword>
<feature type="compositionally biased region" description="Basic and acidic residues" evidence="3">
    <location>
        <begin position="46"/>
        <end position="62"/>
    </location>
</feature>
<dbReference type="SUPFAM" id="SSF48403">
    <property type="entry name" value="Ankyrin repeat"/>
    <property type="match status" value="1"/>
</dbReference>
<evidence type="ECO:0000313" key="6">
    <source>
        <dbReference type="Proteomes" id="UP000586095"/>
    </source>
</evidence>
<accession>A0A852R2E0</accession>
<dbReference type="PROSITE" id="PS51257">
    <property type="entry name" value="PROKAR_LIPOPROTEIN"/>
    <property type="match status" value="1"/>
</dbReference>
<evidence type="ECO:0000256" key="1">
    <source>
        <dbReference type="ARBA" id="ARBA00022737"/>
    </source>
</evidence>
<keyword evidence="1" id="KW-0677">Repeat</keyword>
<dbReference type="Proteomes" id="UP000586095">
    <property type="component" value="Unassembled WGS sequence"/>
</dbReference>
<dbReference type="EMBL" id="JACCBD010000001">
    <property type="protein sequence ID" value="NYD26807.1"/>
    <property type="molecule type" value="Genomic_DNA"/>
</dbReference>
<name>A0A852R2E0_9MICO</name>
<dbReference type="InterPro" id="IPR050776">
    <property type="entry name" value="Ank_Repeat/CDKN_Inhibitor"/>
</dbReference>
<reference evidence="5 6" key="1">
    <citation type="submission" date="2020-07" db="EMBL/GenBank/DDBJ databases">
        <title>Sequencing the genomes of 1000 actinobacteria strains.</title>
        <authorList>
            <person name="Klenk H.-P."/>
        </authorList>
    </citation>
    <scope>NUCLEOTIDE SEQUENCE [LARGE SCALE GENOMIC DNA]</scope>
    <source>
        <strain evidence="5 6">DSM 17380</strain>
    </source>
</reference>
<evidence type="ECO:0000313" key="5">
    <source>
        <dbReference type="EMBL" id="NYD26807.1"/>
    </source>
</evidence>
<organism evidence="5 6">
    <name type="scientific">Leucobacter aridicollis</name>
    <dbReference type="NCBI Taxonomy" id="283878"/>
    <lineage>
        <taxon>Bacteria</taxon>
        <taxon>Bacillati</taxon>
        <taxon>Actinomycetota</taxon>
        <taxon>Actinomycetes</taxon>
        <taxon>Micrococcales</taxon>
        <taxon>Microbacteriaceae</taxon>
        <taxon>Leucobacter</taxon>
    </lineage>
</organism>
<evidence type="ECO:0000256" key="2">
    <source>
        <dbReference type="ARBA" id="ARBA00023043"/>
    </source>
</evidence>
<feature type="signal peptide" evidence="4">
    <location>
        <begin position="1"/>
        <end position="22"/>
    </location>
</feature>
<dbReference type="Gene3D" id="1.25.40.20">
    <property type="entry name" value="Ankyrin repeat-containing domain"/>
    <property type="match status" value="2"/>
</dbReference>
<protein>
    <recommendedName>
        <fullName evidence="7">Ankyrin repeat protein</fullName>
    </recommendedName>
</protein>
<feature type="region of interest" description="Disordered" evidence="3">
    <location>
        <begin position="25"/>
        <end position="62"/>
    </location>
</feature>
<dbReference type="RefSeq" id="WP_185986902.1">
    <property type="nucleotide sequence ID" value="NZ_BAAALZ010000001.1"/>
</dbReference>
<proteinExistence type="predicted"/>
<sequence length="295" mass="29927">MKTRLRAATAAVALATLGFGLAGCAPEPGEAPATTTPAKPNADPAETPKPEEPAEPATPEKPDLTQAQLDQRLRDAAWANDVAAAEQLIGWGADVNAADDTVQSAYLIATSEGRGDLLRLTLKHGADVKALDSWDGTGLIRAAERGHWDISGALIRAGVDVNHVNNLGYQAIHEAVWLGRDDPTYAATLRVLVAGGAALDTLSVSEGLTPLQMAEERGFTAQAEVLRALAAAAAPSDPAAALVEAAQQGDTTAVVAALRAGADPRATGGDGVAALALAENGGHVAAAQVIRALGG</sequence>
<keyword evidence="4" id="KW-0732">Signal</keyword>
<keyword evidence="6" id="KW-1185">Reference proteome</keyword>
<dbReference type="AlphaFoldDB" id="A0A852R2E0"/>
<dbReference type="InterPro" id="IPR036770">
    <property type="entry name" value="Ankyrin_rpt-contain_sf"/>
</dbReference>
<feature type="chain" id="PRO_5038866974" description="Ankyrin repeat protein" evidence="4">
    <location>
        <begin position="23"/>
        <end position="295"/>
    </location>
</feature>
<evidence type="ECO:0000256" key="3">
    <source>
        <dbReference type="SAM" id="MobiDB-lite"/>
    </source>
</evidence>